<dbReference type="AlphaFoldDB" id="A0AAX2RQJ1"/>
<name>A0AAX2RQJ1_BURCE</name>
<accession>A0AAX2RQJ1</accession>
<evidence type="ECO:0000313" key="2">
    <source>
        <dbReference type="Proteomes" id="UP000298234"/>
    </source>
</evidence>
<dbReference type="EMBL" id="SNSQ01000016">
    <property type="protein sequence ID" value="TEU47488.1"/>
    <property type="molecule type" value="Genomic_DNA"/>
</dbReference>
<reference evidence="1 2" key="1">
    <citation type="submission" date="2019-03" db="EMBL/GenBank/DDBJ databases">
        <title>Burkholderia cepacia outbreak.</title>
        <authorList>
            <person name="Farzana R."/>
            <person name="Walsh T.R."/>
        </authorList>
    </citation>
    <scope>NUCLEOTIDE SEQUENCE [LARGE SCALE GENOMIC DNA]</scope>
    <source>
        <strain evidence="2">d13</strain>
    </source>
</reference>
<protein>
    <submittedName>
        <fullName evidence="1">Uncharacterized protein</fullName>
    </submittedName>
</protein>
<organism evidence="1 2">
    <name type="scientific">Burkholderia cepacia</name>
    <name type="common">Pseudomonas cepacia</name>
    <dbReference type="NCBI Taxonomy" id="292"/>
    <lineage>
        <taxon>Bacteria</taxon>
        <taxon>Pseudomonadati</taxon>
        <taxon>Pseudomonadota</taxon>
        <taxon>Betaproteobacteria</taxon>
        <taxon>Burkholderiales</taxon>
        <taxon>Burkholderiaceae</taxon>
        <taxon>Burkholderia</taxon>
        <taxon>Burkholderia cepacia complex</taxon>
    </lineage>
</organism>
<sequence>MSTAEQPAWSSGRTIAIPGRVHDEVYSLLQAKVSPAPTAQYLISAIGSEPLLSVEMIDGDLVSIRVSGAIDSTLDEENGGSEADLAAVLSGLERLRALSYTVSLVSDDVVEASVLQTREISLLGTTGNGGGNG</sequence>
<dbReference type="RefSeq" id="WP_134256197.1">
    <property type="nucleotide sequence ID" value="NZ_SNSG01000013.1"/>
</dbReference>
<evidence type="ECO:0000313" key="1">
    <source>
        <dbReference type="EMBL" id="TEU47488.1"/>
    </source>
</evidence>
<gene>
    <name evidence="1" type="ORF">E3D37_15905</name>
</gene>
<comment type="caution">
    <text evidence="1">The sequence shown here is derived from an EMBL/GenBank/DDBJ whole genome shotgun (WGS) entry which is preliminary data.</text>
</comment>
<proteinExistence type="predicted"/>
<dbReference type="Proteomes" id="UP000298234">
    <property type="component" value="Unassembled WGS sequence"/>
</dbReference>